<keyword evidence="1 3" id="KW-0807">Transducer</keyword>
<evidence type="ECO:0000259" key="6">
    <source>
        <dbReference type="PROSITE" id="PS50885"/>
    </source>
</evidence>
<dbReference type="Pfam" id="PF00672">
    <property type="entry name" value="HAMP"/>
    <property type="match status" value="1"/>
</dbReference>
<dbReference type="PROSITE" id="PS50111">
    <property type="entry name" value="CHEMOTAXIS_TRANSDUC_2"/>
    <property type="match status" value="1"/>
</dbReference>
<dbReference type="InterPro" id="IPR024478">
    <property type="entry name" value="HlyB_4HB_MCP"/>
</dbReference>
<name>A0ABU7TKV0_9HYPH</name>
<dbReference type="InterPro" id="IPR003660">
    <property type="entry name" value="HAMP_dom"/>
</dbReference>
<dbReference type="Pfam" id="PF12729">
    <property type="entry name" value="4HB_MCP_1"/>
    <property type="match status" value="1"/>
</dbReference>
<dbReference type="SMART" id="SM00283">
    <property type="entry name" value="MA"/>
    <property type="match status" value="1"/>
</dbReference>
<accession>A0ABU7TKV0</accession>
<dbReference type="PANTHER" id="PTHR32089:SF112">
    <property type="entry name" value="LYSOZYME-LIKE PROTEIN-RELATED"/>
    <property type="match status" value="1"/>
</dbReference>
<dbReference type="PROSITE" id="PS50885">
    <property type="entry name" value="HAMP"/>
    <property type="match status" value="1"/>
</dbReference>
<dbReference type="EMBL" id="MLCA01000001">
    <property type="protein sequence ID" value="MEE7490218.1"/>
    <property type="molecule type" value="Genomic_DNA"/>
</dbReference>
<comment type="caution">
    <text evidence="7">The sequence shown here is derived from an EMBL/GenBank/DDBJ whole genome shotgun (WGS) entry which is preliminary data.</text>
</comment>
<keyword evidence="4" id="KW-0812">Transmembrane</keyword>
<keyword evidence="4" id="KW-1133">Transmembrane helix</keyword>
<dbReference type="Gene3D" id="1.10.8.500">
    <property type="entry name" value="HAMP domain in histidine kinase"/>
    <property type="match status" value="1"/>
</dbReference>
<evidence type="ECO:0000313" key="7">
    <source>
        <dbReference type="EMBL" id="MEE7490218.1"/>
    </source>
</evidence>
<evidence type="ECO:0000259" key="5">
    <source>
        <dbReference type="PROSITE" id="PS50111"/>
    </source>
</evidence>
<keyword evidence="8" id="KW-1185">Reference proteome</keyword>
<organism evidence="7 8">
    <name type="scientific">Methylobacterium oryzae</name>
    <dbReference type="NCBI Taxonomy" id="334852"/>
    <lineage>
        <taxon>Bacteria</taxon>
        <taxon>Pseudomonadati</taxon>
        <taxon>Pseudomonadota</taxon>
        <taxon>Alphaproteobacteria</taxon>
        <taxon>Hyphomicrobiales</taxon>
        <taxon>Methylobacteriaceae</taxon>
        <taxon>Methylobacterium</taxon>
    </lineage>
</organism>
<dbReference type="Gene3D" id="1.10.287.950">
    <property type="entry name" value="Methyl-accepting chemotaxis protein"/>
    <property type="match status" value="1"/>
</dbReference>
<dbReference type="SUPFAM" id="SSF58104">
    <property type="entry name" value="Methyl-accepting chemotaxis protein (MCP) signaling domain"/>
    <property type="match status" value="1"/>
</dbReference>
<dbReference type="CDD" id="cd06225">
    <property type="entry name" value="HAMP"/>
    <property type="match status" value="1"/>
</dbReference>
<gene>
    <name evidence="7" type="ORF">MOTC310_06860</name>
</gene>
<dbReference type="SMART" id="SM00304">
    <property type="entry name" value="HAMP"/>
    <property type="match status" value="1"/>
</dbReference>
<reference evidence="7 8" key="1">
    <citation type="journal article" date="2012" name="Genet. Mol. Biol.">
        <title>Analysis of 16S rRNA and mxaF genes revealing insights into Methylobacterium niche-specific plant association.</title>
        <authorList>
            <person name="Dourado M.N."/>
            <person name="Andreote F.D."/>
            <person name="Dini-Andreote F."/>
            <person name="Conti R."/>
            <person name="Araujo J.M."/>
            <person name="Araujo W.L."/>
        </authorList>
    </citation>
    <scope>NUCLEOTIDE SEQUENCE [LARGE SCALE GENOMIC DNA]</scope>
    <source>
        <strain evidence="7 8">TC3-10</strain>
    </source>
</reference>
<evidence type="ECO:0000256" key="1">
    <source>
        <dbReference type="ARBA" id="ARBA00023224"/>
    </source>
</evidence>
<dbReference type="PANTHER" id="PTHR32089">
    <property type="entry name" value="METHYL-ACCEPTING CHEMOTAXIS PROTEIN MCPB"/>
    <property type="match status" value="1"/>
</dbReference>
<sequence length="563" mass="58513">MRLSLPLKAILAVLFAGLALISAAQGGMSLRQLAAIGEAATALARDWVPSLEKVGAIEVAASEVRIKQYRLILLSDTPEHRAVNEAALARTHAHLREARSAYEPLITTPDERRHYEAFDASWARFEKADQEVRRLMAAGQQADATALLIKPDIVALYDTARAALARLVAYDEKAAAQDADTAMNRVDTASVAAVTGIVLALVSALAAAIFGLFYISRPIAAMTDAMTRLARGEVGTDIPFQRRRDEIGAMAAAVQVFKDNLLRTQQLEAEAEAARQDAERQRSLGMRQIADRFADTIGGIIAQVSTAATALQATARSMTETAAETAGQSTTVAAAAEEAASNVSTVAAAAEELGTSVQEIGRQVDGSANLARAAVAEADQTGALVQELSEAVTRIGDVVGLISTIAGQTNLLALNVTIEAARAGAAGRGFAVVATEVKALAEQTARATQEIAGQIGRVQASTGQAVAAIGTITARIRDIDGVATSIAAAVEQQGAATHEIVRNVGQAAAGTGEVTSNIVSVASAAEKTGTAAGLVLTEASRLSEQSEHLNAEVARFLDRVRAA</sequence>
<proteinExistence type="inferred from homology"/>
<dbReference type="RefSeq" id="WP_331301253.1">
    <property type="nucleotide sequence ID" value="NZ_MLCA01000001.1"/>
</dbReference>
<evidence type="ECO:0000256" key="2">
    <source>
        <dbReference type="ARBA" id="ARBA00029447"/>
    </source>
</evidence>
<feature type="domain" description="Methyl-accepting transducer" evidence="5">
    <location>
        <begin position="307"/>
        <end position="543"/>
    </location>
</feature>
<dbReference type="Proteomes" id="UP001355206">
    <property type="component" value="Unassembled WGS sequence"/>
</dbReference>
<feature type="transmembrane region" description="Helical" evidence="4">
    <location>
        <begin position="191"/>
        <end position="215"/>
    </location>
</feature>
<protein>
    <submittedName>
        <fullName evidence="7">Methyl-accepting chemotaxis protein</fullName>
    </submittedName>
</protein>
<dbReference type="PRINTS" id="PR00260">
    <property type="entry name" value="CHEMTRNSDUCR"/>
</dbReference>
<dbReference type="InterPro" id="IPR004089">
    <property type="entry name" value="MCPsignal_dom"/>
</dbReference>
<evidence type="ECO:0000256" key="4">
    <source>
        <dbReference type="SAM" id="Phobius"/>
    </source>
</evidence>
<evidence type="ECO:0000313" key="8">
    <source>
        <dbReference type="Proteomes" id="UP001355206"/>
    </source>
</evidence>
<comment type="similarity">
    <text evidence="2">Belongs to the methyl-accepting chemotaxis (MCP) protein family.</text>
</comment>
<evidence type="ECO:0000256" key="3">
    <source>
        <dbReference type="PROSITE-ProRule" id="PRU00284"/>
    </source>
</evidence>
<feature type="domain" description="HAMP" evidence="6">
    <location>
        <begin position="213"/>
        <end position="266"/>
    </location>
</feature>
<dbReference type="Pfam" id="PF00015">
    <property type="entry name" value="MCPsignal"/>
    <property type="match status" value="1"/>
</dbReference>
<dbReference type="InterPro" id="IPR004090">
    <property type="entry name" value="Chemotax_Me-accpt_rcpt"/>
</dbReference>
<keyword evidence="4" id="KW-0472">Membrane</keyword>